<feature type="domain" description="Metallo-beta-lactamase" evidence="1">
    <location>
        <begin position="14"/>
        <end position="193"/>
    </location>
</feature>
<dbReference type="SUPFAM" id="SSF56281">
    <property type="entry name" value="Metallo-hydrolase/oxidoreductase"/>
    <property type="match status" value="1"/>
</dbReference>
<name>A0AB34VKT2_9GAMM</name>
<gene>
    <name evidence="2" type="ORF">RSA13_04410</name>
</gene>
<reference evidence="2 3" key="1">
    <citation type="journal article" date="2016" name="Front. Microbiol.">
        <title>Genomic Resource of Rice Seed Associated Bacteria.</title>
        <authorList>
            <person name="Midha S."/>
            <person name="Bansal K."/>
            <person name="Sharma S."/>
            <person name="Kumar N."/>
            <person name="Patil P.P."/>
            <person name="Chaudhry V."/>
            <person name="Patil P.B."/>
        </authorList>
    </citation>
    <scope>NUCLEOTIDE SEQUENCE [LARGE SCALE GENOMIC DNA]</scope>
    <source>
        <strain evidence="2 3">RSA13</strain>
    </source>
</reference>
<sequence>MASLTVVSGVGGKLPAAFLLEIQGYRLLWDLGAGPEPGVRPDLAAIGQVDAICLTHSHRDHTGALDSWQQLGSPPVYATDITWQQLGDGPVPARCRHALPLQGQCAVGPLNLFTGRSGHSPGSVWLHLPVAGGITYMGDWSRESLLLPFDRPPRARWLITDASYGDRHQRLHQQVDALVQAARHGAVVTAPLHGRGPEMALRLRSQGLPVRLCPQVREEVSQLLAQKTLPAATALALLPLLREPTPARWQPDSVIVAADAVADSGLAATLSHCPEFTLIFSSHVARGTRAFEMLQNGLAQWLPWNVHPPLDDQLALIKHCGAEQVIPAFVAPEQCQQLMARAGSTLCWQRHFTLSSRWESFV</sequence>
<dbReference type="SMART" id="SM00849">
    <property type="entry name" value="Lactamase_B"/>
    <property type="match status" value="1"/>
</dbReference>
<dbReference type="Gene3D" id="3.60.15.10">
    <property type="entry name" value="Ribonuclease Z/Hydroxyacylglutathione hydrolase-like"/>
    <property type="match status" value="2"/>
</dbReference>
<dbReference type="AlphaFoldDB" id="A0AB34VKT2"/>
<proteinExistence type="predicted"/>
<dbReference type="RefSeq" id="WP_033739751.1">
    <property type="nucleotide sequence ID" value="NZ_CP046585.1"/>
</dbReference>
<organism evidence="2 3">
    <name type="scientific">Pantoea stewartii</name>
    <dbReference type="NCBI Taxonomy" id="66269"/>
    <lineage>
        <taxon>Bacteria</taxon>
        <taxon>Pseudomonadati</taxon>
        <taxon>Pseudomonadota</taxon>
        <taxon>Gammaproteobacteria</taxon>
        <taxon>Enterobacterales</taxon>
        <taxon>Erwiniaceae</taxon>
        <taxon>Pantoea</taxon>
    </lineage>
</organism>
<dbReference type="GeneID" id="61252672"/>
<dbReference type="Proteomes" id="UP000072520">
    <property type="component" value="Unassembled WGS sequence"/>
</dbReference>
<comment type="caution">
    <text evidence="2">The sequence shown here is derived from an EMBL/GenBank/DDBJ whole genome shotgun (WGS) entry which is preliminary data.</text>
</comment>
<evidence type="ECO:0000259" key="1">
    <source>
        <dbReference type="SMART" id="SM00849"/>
    </source>
</evidence>
<dbReference type="Pfam" id="PF00753">
    <property type="entry name" value="Lactamase_B"/>
    <property type="match status" value="1"/>
</dbReference>
<dbReference type="EMBL" id="LDSI01000004">
    <property type="protein sequence ID" value="KTT00205.1"/>
    <property type="molecule type" value="Genomic_DNA"/>
</dbReference>
<accession>A0AB34VKT2</accession>
<dbReference type="InterPro" id="IPR001279">
    <property type="entry name" value="Metallo-B-lactamas"/>
</dbReference>
<protein>
    <recommendedName>
        <fullName evidence="1">Metallo-beta-lactamase domain-containing protein</fullName>
    </recommendedName>
</protein>
<evidence type="ECO:0000313" key="3">
    <source>
        <dbReference type="Proteomes" id="UP000072520"/>
    </source>
</evidence>
<dbReference type="CDD" id="cd06262">
    <property type="entry name" value="metallo-hydrolase-like_MBL-fold"/>
    <property type="match status" value="1"/>
</dbReference>
<evidence type="ECO:0000313" key="2">
    <source>
        <dbReference type="EMBL" id="KTT00205.1"/>
    </source>
</evidence>
<dbReference type="InterPro" id="IPR036866">
    <property type="entry name" value="RibonucZ/Hydroxyglut_hydro"/>
</dbReference>